<feature type="compositionally biased region" description="Low complexity" evidence="7">
    <location>
        <begin position="252"/>
        <end position="274"/>
    </location>
</feature>
<sequence>MAASVETSTFNAEKPMSRKRKQDYASDATSKTSSLWSDYVCSSPSSPATTLGMQHQHGDAMAVDTTSFATATSSAQALDLNNLDAMFAAHGANQFDHSFDFYNFDTTTTHLPTSGSASRRHSVAVGELDFHSFDATRNTFDMQHFDNEMQRLLAMPSSCSPSTSSGTSTDTVTTSGVSDPVMPQQATHKRTASLRLETSLPMQHESTGVASPSTPAFFSPGFLEALYSDEDKNTSFLLSGDPNASFTPPMPFTSTPDQQQQPMMPISSSAPASSNHHDFLLQHHAVTTHAATEATIAPSAISNSDMHAGVTPWMMNHQQQQQHHHHHQEPVYHQKQSQRSSCMRSSPPGSPSNTSTMSSSSPSPPITPMQPGYGNGYDNGFKQPQLQHATIPEEDEEMAIDRQNVASMATWTAEQQQRFRASKSSLVTARMLQGANTASVLKPHIQQYLMSSNPAGSGERTVMILTSKVAQKSYGTEKRFLCPPPTTVLSGASWWTSDPSTVGNDKDNSFLHHHSNAAATSTTLSPPKLTVHISGETTSQSGVVEWHAPNGSILDASSAASAASNAAMSSDTTLSGKCVSKHLHINDADEKRKRVEVLVKMQLGNGLQLGTLASKGIKVISKPSKKRQSVKNMELCIHHGTTISLFNRIRSQTVSTKYLGVSTSEQQQGGKGATPGNGTCFVARTGSWDPFVIWIVDTSRAPDMTATTSRKHHPNNPNYPPPPAIALQTDPAQHPLAIHYNQAVVLQCVSTGLVSPVMVIRKVDKGSMVLGGNHLDDLSGTTGGECGDEALGDPVSQLHKIAFQIVQDPSIAHSNKAGFHPHTMDPSAMANEWTLPQSCQPITYLACLNDVVGMHKTTTQRMFVSQRNPAAAKDWMMGQMMGNNGDFMVARESDRGGKVVRKRRVSCDVVKPMSLPAKLQNMSQHRRRVNSLNDVPALHHRRGSTSALLDRRGSTDSNSNLSDGACWTEDVSDAAVWTIVGTDCATYTFWTPPPMLDTATSDATFNSPFTSTSIPPSAAAAAASPITPFPVISHIPQSSAAGGDSLSISGENLTRDLAVWFGDVKCPRTDYRSRESISCSIPDLSELVRSPVITVDEENGSRKLPILLVRGDGVVYRTGKFYTF</sequence>
<feature type="region of interest" description="Disordered" evidence="7">
    <location>
        <begin position="317"/>
        <end position="383"/>
    </location>
</feature>
<dbReference type="InterPro" id="IPR037095">
    <property type="entry name" value="RBP-J/Cbf11_DNA-bd_sf"/>
</dbReference>
<feature type="region of interest" description="Disordered" evidence="7">
    <location>
        <begin position="941"/>
        <end position="961"/>
    </location>
</feature>
<evidence type="ECO:0000256" key="7">
    <source>
        <dbReference type="SAM" id="MobiDB-lite"/>
    </source>
</evidence>
<dbReference type="InterPro" id="IPR015350">
    <property type="entry name" value="Beta-trefoil_DNA-bd_dom"/>
</dbReference>
<dbReference type="InterPro" id="IPR040159">
    <property type="entry name" value="CLS_fam"/>
</dbReference>
<evidence type="ECO:0000256" key="5">
    <source>
        <dbReference type="ARBA" id="ARBA00023163"/>
    </source>
</evidence>
<dbReference type="Proteomes" id="UP001234581">
    <property type="component" value="Unassembled WGS sequence"/>
</dbReference>
<dbReference type="AlphaFoldDB" id="A0AAD7UR88"/>
<dbReference type="SMART" id="SM01268">
    <property type="entry name" value="BTD"/>
    <property type="match status" value="1"/>
</dbReference>
<evidence type="ECO:0000259" key="8">
    <source>
        <dbReference type="SMART" id="SM01267"/>
    </source>
</evidence>
<reference evidence="10 11" key="1">
    <citation type="submission" date="2023-03" db="EMBL/GenBank/DDBJ databases">
        <title>Genome sequence of Lichtheimia ornata CBS 291.66.</title>
        <authorList>
            <person name="Mohabir J.T."/>
            <person name="Shea T.P."/>
            <person name="Kurbessoian T."/>
            <person name="Berby B."/>
            <person name="Fontaine J."/>
            <person name="Livny J."/>
            <person name="Gnirke A."/>
            <person name="Stajich J.E."/>
            <person name="Cuomo C.A."/>
        </authorList>
    </citation>
    <scope>NUCLEOTIDE SEQUENCE [LARGE SCALE GENOMIC DNA]</scope>
    <source>
        <strain evidence="10">CBS 291.66</strain>
    </source>
</reference>
<evidence type="ECO:0008006" key="12">
    <source>
        <dbReference type="Google" id="ProtNLM"/>
    </source>
</evidence>
<keyword evidence="6" id="KW-0539">Nucleus</keyword>
<evidence type="ECO:0000313" key="11">
    <source>
        <dbReference type="Proteomes" id="UP001234581"/>
    </source>
</evidence>
<evidence type="ECO:0000256" key="4">
    <source>
        <dbReference type="ARBA" id="ARBA00023125"/>
    </source>
</evidence>
<organism evidence="10 11">
    <name type="scientific">Lichtheimia ornata</name>
    <dbReference type="NCBI Taxonomy" id="688661"/>
    <lineage>
        <taxon>Eukaryota</taxon>
        <taxon>Fungi</taxon>
        <taxon>Fungi incertae sedis</taxon>
        <taxon>Mucoromycota</taxon>
        <taxon>Mucoromycotina</taxon>
        <taxon>Mucoromycetes</taxon>
        <taxon>Mucorales</taxon>
        <taxon>Lichtheimiaceae</taxon>
        <taxon>Lichtheimia</taxon>
    </lineage>
</organism>
<dbReference type="InterPro" id="IPR014756">
    <property type="entry name" value="Ig_E-set"/>
</dbReference>
<dbReference type="Pfam" id="PF20144">
    <property type="entry name" value="TIG_SUH"/>
    <property type="match status" value="1"/>
</dbReference>
<dbReference type="InterPro" id="IPR036358">
    <property type="entry name" value="BTD_sf"/>
</dbReference>
<feature type="compositionally biased region" description="Low complexity" evidence="7">
    <location>
        <begin position="345"/>
        <end position="361"/>
    </location>
</feature>
<evidence type="ECO:0000256" key="1">
    <source>
        <dbReference type="ARBA" id="ARBA00004123"/>
    </source>
</evidence>
<dbReference type="PANTHER" id="PTHR10665">
    <property type="entry name" value="RECOMBINING BINDING PROTEIN SUPPRESSOR OF HAIRLESS"/>
    <property type="match status" value="1"/>
</dbReference>
<dbReference type="SUPFAM" id="SSF81296">
    <property type="entry name" value="E set domains"/>
    <property type="match status" value="1"/>
</dbReference>
<evidence type="ECO:0000313" key="10">
    <source>
        <dbReference type="EMBL" id="KAJ8652059.1"/>
    </source>
</evidence>
<dbReference type="FunFam" id="2.60.40.1450:FF:000003">
    <property type="entry name" value="Related to J kappa-recombination signal binding protein"/>
    <property type="match status" value="1"/>
</dbReference>
<keyword evidence="3" id="KW-0805">Transcription regulation</keyword>
<feature type="compositionally biased region" description="Polar residues" evidence="7">
    <location>
        <begin position="334"/>
        <end position="344"/>
    </location>
</feature>
<evidence type="ECO:0000256" key="2">
    <source>
        <dbReference type="ARBA" id="ARBA00009704"/>
    </source>
</evidence>
<name>A0AAD7UR88_9FUNG</name>
<comment type="caution">
    <text evidence="10">The sequence shown here is derived from an EMBL/GenBank/DDBJ whole genome shotgun (WGS) entry which is preliminary data.</text>
</comment>
<feature type="compositionally biased region" description="Polar residues" evidence="7">
    <location>
        <begin position="1"/>
        <end position="11"/>
    </location>
</feature>
<dbReference type="InterPro" id="IPR038007">
    <property type="entry name" value="RBP-Jkappa_IPT"/>
</dbReference>
<evidence type="ECO:0000259" key="9">
    <source>
        <dbReference type="SMART" id="SM01268"/>
    </source>
</evidence>
<feature type="region of interest" description="Disordered" evidence="7">
    <location>
        <begin position="241"/>
        <end position="275"/>
    </location>
</feature>
<dbReference type="InterPro" id="IPR015351">
    <property type="entry name" value="RBP-J/Cbf11/Cbf12_DNA-bd"/>
</dbReference>
<evidence type="ECO:0000256" key="6">
    <source>
        <dbReference type="ARBA" id="ARBA00023242"/>
    </source>
</evidence>
<dbReference type="GeneID" id="83219707"/>
<dbReference type="Gene3D" id="2.60.40.10">
    <property type="entry name" value="Immunoglobulins"/>
    <property type="match status" value="1"/>
</dbReference>
<feature type="compositionally biased region" description="Low complexity" evidence="7">
    <location>
        <begin position="156"/>
        <end position="179"/>
    </location>
</feature>
<accession>A0AAD7UR88</accession>
<protein>
    <recommendedName>
        <fullName evidence="12">LAG1-DNAbind-domain-containing protein</fullName>
    </recommendedName>
</protein>
<keyword evidence="5" id="KW-0804">Transcription</keyword>
<evidence type="ECO:0000256" key="3">
    <source>
        <dbReference type="ARBA" id="ARBA00023015"/>
    </source>
</evidence>
<dbReference type="SMART" id="SM01267">
    <property type="entry name" value="LAG1_DNAbind"/>
    <property type="match status" value="1"/>
</dbReference>
<dbReference type="SUPFAM" id="SSF110217">
    <property type="entry name" value="DNA-binding protein LAG-1 (CSL)"/>
    <property type="match status" value="1"/>
</dbReference>
<dbReference type="RefSeq" id="XP_058336973.1">
    <property type="nucleotide sequence ID" value="XM_058492266.1"/>
</dbReference>
<proteinExistence type="inferred from homology"/>
<feature type="region of interest" description="Disordered" evidence="7">
    <location>
        <begin position="1"/>
        <end position="39"/>
    </location>
</feature>
<dbReference type="EMBL" id="JARTCD010000121">
    <property type="protein sequence ID" value="KAJ8652059.1"/>
    <property type="molecule type" value="Genomic_DNA"/>
</dbReference>
<dbReference type="GO" id="GO:0000978">
    <property type="term" value="F:RNA polymerase II cis-regulatory region sequence-specific DNA binding"/>
    <property type="evidence" value="ECO:0007669"/>
    <property type="project" value="InterPro"/>
</dbReference>
<feature type="compositionally biased region" description="Polar residues" evidence="7">
    <location>
        <begin position="27"/>
        <end position="39"/>
    </location>
</feature>
<gene>
    <name evidence="10" type="ORF">O0I10_012333</name>
</gene>
<keyword evidence="4" id="KW-0238">DNA-binding</keyword>
<dbReference type="InterPro" id="IPR013783">
    <property type="entry name" value="Ig-like_fold"/>
</dbReference>
<dbReference type="Pfam" id="PF09271">
    <property type="entry name" value="LAG1-DNAbind"/>
    <property type="match status" value="1"/>
</dbReference>
<dbReference type="SUPFAM" id="SSF49417">
    <property type="entry name" value="p53-like transcription factors"/>
    <property type="match status" value="1"/>
</dbReference>
<dbReference type="GO" id="GO:0001228">
    <property type="term" value="F:DNA-binding transcription activator activity, RNA polymerase II-specific"/>
    <property type="evidence" value="ECO:0007669"/>
    <property type="project" value="InterPro"/>
</dbReference>
<keyword evidence="11" id="KW-1185">Reference proteome</keyword>
<comment type="subcellular location">
    <subcellularLocation>
        <location evidence="1">Nucleus</location>
    </subcellularLocation>
</comment>
<dbReference type="Pfam" id="PF09270">
    <property type="entry name" value="BTD"/>
    <property type="match status" value="1"/>
</dbReference>
<feature type="region of interest" description="Disordered" evidence="7">
    <location>
        <begin position="156"/>
        <end position="186"/>
    </location>
</feature>
<feature type="domain" description="RBP-J/Cbf11/Cbf12 DNA binding" evidence="8">
    <location>
        <begin position="461"/>
        <end position="634"/>
    </location>
</feature>
<dbReference type="GO" id="GO:0005634">
    <property type="term" value="C:nucleus"/>
    <property type="evidence" value="ECO:0007669"/>
    <property type="project" value="UniProtKB-SubCell"/>
</dbReference>
<dbReference type="InterPro" id="IPR008967">
    <property type="entry name" value="p53-like_TF_DNA-bd_sf"/>
</dbReference>
<feature type="domain" description="Beta-trefoil DNA-binding" evidence="9">
    <location>
        <begin position="635"/>
        <end position="967"/>
    </location>
</feature>
<dbReference type="Gene3D" id="2.60.40.1450">
    <property type="entry name" value="LAG1, DNA binding domain"/>
    <property type="match status" value="1"/>
</dbReference>
<comment type="similarity">
    <text evidence="2">Belongs to the Su(H) family.</text>
</comment>